<protein>
    <submittedName>
        <fullName evidence="1">Uncharacterized protein</fullName>
    </submittedName>
</protein>
<keyword evidence="2" id="KW-1185">Reference proteome</keyword>
<dbReference type="EMBL" id="BQNB010018797">
    <property type="protein sequence ID" value="GJT78388.1"/>
    <property type="molecule type" value="Genomic_DNA"/>
</dbReference>
<name>A0ABQ5GRU3_9ASTR</name>
<proteinExistence type="predicted"/>
<reference evidence="1" key="1">
    <citation type="journal article" date="2022" name="Int. J. Mol. Sci.">
        <title>Draft Genome of Tanacetum Coccineum: Genomic Comparison of Closely Related Tanacetum-Family Plants.</title>
        <authorList>
            <person name="Yamashiro T."/>
            <person name="Shiraishi A."/>
            <person name="Nakayama K."/>
            <person name="Satake H."/>
        </authorList>
    </citation>
    <scope>NUCLEOTIDE SEQUENCE</scope>
</reference>
<reference evidence="1" key="2">
    <citation type="submission" date="2022-01" db="EMBL/GenBank/DDBJ databases">
        <authorList>
            <person name="Yamashiro T."/>
            <person name="Shiraishi A."/>
            <person name="Satake H."/>
            <person name="Nakayama K."/>
        </authorList>
    </citation>
    <scope>NUCLEOTIDE SEQUENCE</scope>
</reference>
<organism evidence="1 2">
    <name type="scientific">Tanacetum coccineum</name>
    <dbReference type="NCBI Taxonomy" id="301880"/>
    <lineage>
        <taxon>Eukaryota</taxon>
        <taxon>Viridiplantae</taxon>
        <taxon>Streptophyta</taxon>
        <taxon>Embryophyta</taxon>
        <taxon>Tracheophyta</taxon>
        <taxon>Spermatophyta</taxon>
        <taxon>Magnoliopsida</taxon>
        <taxon>eudicotyledons</taxon>
        <taxon>Gunneridae</taxon>
        <taxon>Pentapetalae</taxon>
        <taxon>asterids</taxon>
        <taxon>campanulids</taxon>
        <taxon>Asterales</taxon>
        <taxon>Asteraceae</taxon>
        <taxon>Asteroideae</taxon>
        <taxon>Anthemideae</taxon>
        <taxon>Anthemidinae</taxon>
        <taxon>Tanacetum</taxon>
    </lineage>
</organism>
<sequence length="207" mass="23481">MFERTQHQRRVTSHSIHIKPTARGHYVEHFACAFNSAGVEAPWNLLISKLILHGDSPTFGILQAVLDIQIDKSLIVIVRGYGYKNPIALMSAIGVYSSIHVGLLLEEPLATNGFAIRRKFNQDPYFVEFSIHEQQGLCSRVGSRKNIHCFLWVSYEDTLNRTGFYCQAVPFEVAVCCAFYLSGLYQLEWHVEQERCFLAEFAHGALA</sequence>
<evidence type="ECO:0000313" key="1">
    <source>
        <dbReference type="EMBL" id="GJT78388.1"/>
    </source>
</evidence>
<evidence type="ECO:0000313" key="2">
    <source>
        <dbReference type="Proteomes" id="UP001151760"/>
    </source>
</evidence>
<dbReference type="Proteomes" id="UP001151760">
    <property type="component" value="Unassembled WGS sequence"/>
</dbReference>
<accession>A0ABQ5GRU3</accession>
<comment type="caution">
    <text evidence="1">The sequence shown here is derived from an EMBL/GenBank/DDBJ whole genome shotgun (WGS) entry which is preliminary data.</text>
</comment>
<gene>
    <name evidence="1" type="ORF">Tco_1045113</name>
</gene>